<protein>
    <submittedName>
        <fullName evidence="1">Uncharacterized protein</fullName>
    </submittedName>
</protein>
<dbReference type="AlphaFoldDB" id="A0A2G8KW22"/>
<evidence type="ECO:0000313" key="1">
    <source>
        <dbReference type="EMBL" id="PIK52207.1"/>
    </source>
</evidence>
<proteinExistence type="predicted"/>
<sequence length="69" mass="7537">MYLSYSSVGGLSNYVNTIIKAVGITTDNIVEPFPIFKVVSTMAASQRSSLFMISCKRLNYDPAVIDSNP</sequence>
<accession>A0A2G8KW22</accession>
<organism evidence="1 2">
    <name type="scientific">Stichopus japonicus</name>
    <name type="common">Sea cucumber</name>
    <dbReference type="NCBI Taxonomy" id="307972"/>
    <lineage>
        <taxon>Eukaryota</taxon>
        <taxon>Metazoa</taxon>
        <taxon>Echinodermata</taxon>
        <taxon>Eleutherozoa</taxon>
        <taxon>Echinozoa</taxon>
        <taxon>Holothuroidea</taxon>
        <taxon>Aspidochirotacea</taxon>
        <taxon>Aspidochirotida</taxon>
        <taxon>Stichopodidae</taxon>
        <taxon>Apostichopus</taxon>
    </lineage>
</organism>
<dbReference type="EMBL" id="MRZV01000339">
    <property type="protein sequence ID" value="PIK52207.1"/>
    <property type="molecule type" value="Genomic_DNA"/>
</dbReference>
<name>A0A2G8KW22_STIJA</name>
<gene>
    <name evidence="1" type="ORF">BSL78_10909</name>
</gene>
<reference evidence="1 2" key="1">
    <citation type="journal article" date="2017" name="PLoS Biol.">
        <title>The sea cucumber genome provides insights into morphological evolution and visceral regeneration.</title>
        <authorList>
            <person name="Zhang X."/>
            <person name="Sun L."/>
            <person name="Yuan J."/>
            <person name="Sun Y."/>
            <person name="Gao Y."/>
            <person name="Zhang L."/>
            <person name="Li S."/>
            <person name="Dai H."/>
            <person name="Hamel J.F."/>
            <person name="Liu C."/>
            <person name="Yu Y."/>
            <person name="Liu S."/>
            <person name="Lin W."/>
            <person name="Guo K."/>
            <person name="Jin S."/>
            <person name="Xu P."/>
            <person name="Storey K.B."/>
            <person name="Huan P."/>
            <person name="Zhang T."/>
            <person name="Zhou Y."/>
            <person name="Zhang J."/>
            <person name="Lin C."/>
            <person name="Li X."/>
            <person name="Xing L."/>
            <person name="Huo D."/>
            <person name="Sun M."/>
            <person name="Wang L."/>
            <person name="Mercier A."/>
            <person name="Li F."/>
            <person name="Yang H."/>
            <person name="Xiang J."/>
        </authorList>
    </citation>
    <scope>NUCLEOTIDE SEQUENCE [LARGE SCALE GENOMIC DNA]</scope>
    <source>
        <strain evidence="1">Shaxun</strain>
        <tissue evidence="1">Muscle</tissue>
    </source>
</reference>
<keyword evidence="2" id="KW-1185">Reference proteome</keyword>
<dbReference type="Proteomes" id="UP000230750">
    <property type="component" value="Unassembled WGS sequence"/>
</dbReference>
<comment type="caution">
    <text evidence="1">The sequence shown here is derived from an EMBL/GenBank/DDBJ whole genome shotgun (WGS) entry which is preliminary data.</text>
</comment>
<evidence type="ECO:0000313" key="2">
    <source>
        <dbReference type="Proteomes" id="UP000230750"/>
    </source>
</evidence>